<protein>
    <submittedName>
        <fullName evidence="2">Unnamed protein product</fullName>
    </submittedName>
</protein>
<dbReference type="Proteomes" id="UP001165121">
    <property type="component" value="Unassembled WGS sequence"/>
</dbReference>
<feature type="transmembrane region" description="Helical" evidence="1">
    <location>
        <begin position="214"/>
        <end position="231"/>
    </location>
</feature>
<keyword evidence="3" id="KW-1185">Reference proteome</keyword>
<accession>A0A9W6XHC7</accession>
<evidence type="ECO:0000256" key="1">
    <source>
        <dbReference type="SAM" id="Phobius"/>
    </source>
</evidence>
<name>A0A9W6XHC7_9STRA</name>
<feature type="transmembrane region" description="Helical" evidence="1">
    <location>
        <begin position="251"/>
        <end position="273"/>
    </location>
</feature>
<comment type="caution">
    <text evidence="2">The sequence shown here is derived from an EMBL/GenBank/DDBJ whole genome shotgun (WGS) entry which is preliminary data.</text>
</comment>
<dbReference type="EMBL" id="BSXT01001091">
    <property type="protein sequence ID" value="GMF38483.1"/>
    <property type="molecule type" value="Genomic_DNA"/>
</dbReference>
<keyword evidence="1" id="KW-0812">Transmembrane</keyword>
<dbReference type="OrthoDB" id="118477at2759"/>
<keyword evidence="1" id="KW-0472">Membrane</keyword>
<proteinExistence type="predicted"/>
<feature type="transmembrane region" description="Helical" evidence="1">
    <location>
        <begin position="123"/>
        <end position="144"/>
    </location>
</feature>
<dbReference type="AlphaFoldDB" id="A0A9W6XHC7"/>
<organism evidence="2 3">
    <name type="scientific">Phytophthora fragariaefolia</name>
    <dbReference type="NCBI Taxonomy" id="1490495"/>
    <lineage>
        <taxon>Eukaryota</taxon>
        <taxon>Sar</taxon>
        <taxon>Stramenopiles</taxon>
        <taxon>Oomycota</taxon>
        <taxon>Peronosporomycetes</taxon>
        <taxon>Peronosporales</taxon>
        <taxon>Peronosporaceae</taxon>
        <taxon>Phytophthora</taxon>
    </lineage>
</organism>
<evidence type="ECO:0000313" key="3">
    <source>
        <dbReference type="Proteomes" id="UP001165121"/>
    </source>
</evidence>
<keyword evidence="1" id="KW-1133">Transmembrane helix</keyword>
<reference evidence="2" key="1">
    <citation type="submission" date="2023-04" db="EMBL/GenBank/DDBJ databases">
        <title>Phytophthora fragariaefolia NBRC 109709.</title>
        <authorList>
            <person name="Ichikawa N."/>
            <person name="Sato H."/>
            <person name="Tonouchi N."/>
        </authorList>
    </citation>
    <scope>NUCLEOTIDE SEQUENCE</scope>
    <source>
        <strain evidence="2">NBRC 109709</strain>
    </source>
</reference>
<feature type="transmembrane region" description="Helical" evidence="1">
    <location>
        <begin position="67"/>
        <end position="94"/>
    </location>
</feature>
<evidence type="ECO:0000313" key="2">
    <source>
        <dbReference type="EMBL" id="GMF38483.1"/>
    </source>
</evidence>
<gene>
    <name evidence="2" type="ORF">Pfra01_001112300</name>
</gene>
<sequence>MAKLPKAPNVASIGIGSRRVRPSDLQDDKKIQQINPRSVVVAEVRMVREVHIASESMQHLTLTFREAFGVLGIPILFTLVLCIWWTTCLIYVTLAPNQAANWLMGTALYDNGNFWMIIDTNPVMIKMGAGGLVLADLCYMYVIVKMLRWRTTVNRFQLEDSRPQDVLRVNSATDSWICTASDRFKTQYHDLTSFRGSKRKFWVRSTTFKHDVRTYQLILFLRLQNVCLKLFNLTMQTTVLLDLLKTGSPVILVYVYTGFISMGSLAGAVKILVGRFSAMGEIIAGSV</sequence>